<gene>
    <name evidence="1" type="ORF">S01H1_07394</name>
</gene>
<evidence type="ECO:0000313" key="1">
    <source>
        <dbReference type="EMBL" id="GAF68734.1"/>
    </source>
</evidence>
<dbReference type="Gene3D" id="3.40.1350.10">
    <property type="match status" value="1"/>
</dbReference>
<name>X0RIQ8_9ZZZZ</name>
<dbReference type="AlphaFoldDB" id="X0RIQ8"/>
<feature type="non-terminal residue" evidence="1">
    <location>
        <position position="1"/>
    </location>
</feature>
<dbReference type="GO" id="GO:0003676">
    <property type="term" value="F:nucleic acid binding"/>
    <property type="evidence" value="ECO:0007669"/>
    <property type="project" value="InterPro"/>
</dbReference>
<organism evidence="1">
    <name type="scientific">marine sediment metagenome</name>
    <dbReference type="NCBI Taxonomy" id="412755"/>
    <lineage>
        <taxon>unclassified sequences</taxon>
        <taxon>metagenomes</taxon>
        <taxon>ecological metagenomes</taxon>
    </lineage>
</organism>
<proteinExistence type="predicted"/>
<dbReference type="EMBL" id="BARS01003814">
    <property type="protein sequence ID" value="GAF68734.1"/>
    <property type="molecule type" value="Genomic_DNA"/>
</dbReference>
<comment type="caution">
    <text evidence="1">The sequence shown here is derived from an EMBL/GenBank/DDBJ whole genome shotgun (WGS) entry which is preliminary data.</text>
</comment>
<protein>
    <submittedName>
        <fullName evidence="1">Uncharacterized protein</fullName>
    </submittedName>
</protein>
<accession>X0RIQ8</accession>
<sequence>YGSGGEGQEHKRLKEWVSEHPEKIGIMNVRNTSIEHVFCCGDTVDILFELDDGSDIVVEIETIDPLPGCHQAIKYRALRCAQRGIPLDSKQVKAYLVAWDIPDVVAALCQKYGIRQISTKIDS</sequence>
<reference evidence="1" key="1">
    <citation type="journal article" date="2014" name="Front. Microbiol.">
        <title>High frequency of phylogenetically diverse reductive dehalogenase-homologous genes in deep subseafloor sedimentary metagenomes.</title>
        <authorList>
            <person name="Kawai M."/>
            <person name="Futagami T."/>
            <person name="Toyoda A."/>
            <person name="Takaki Y."/>
            <person name="Nishi S."/>
            <person name="Hori S."/>
            <person name="Arai W."/>
            <person name="Tsubouchi T."/>
            <person name="Morono Y."/>
            <person name="Uchiyama I."/>
            <person name="Ito T."/>
            <person name="Fujiyama A."/>
            <person name="Inagaki F."/>
            <person name="Takami H."/>
        </authorList>
    </citation>
    <scope>NUCLEOTIDE SEQUENCE</scope>
    <source>
        <strain evidence="1">Expedition CK06-06</strain>
    </source>
</reference>
<dbReference type="InterPro" id="IPR011856">
    <property type="entry name" value="tRNA_endonuc-like_dom_sf"/>
</dbReference>